<dbReference type="RefSeq" id="YP_009126685.1">
    <property type="nucleotide sequence ID" value="NC_026611.1"/>
</dbReference>
<accession>A0A077KB30</accession>
<evidence type="ECO:0000313" key="6">
    <source>
        <dbReference type="EMBL" id="BAP28953.1"/>
    </source>
</evidence>
<proteinExistence type="predicted"/>
<dbReference type="Proteomes" id="UP000202039">
    <property type="component" value="Segment"/>
</dbReference>
<keyword evidence="4" id="KW-0946">Virion</keyword>
<dbReference type="KEGG" id="vg:23681504"/>
<sequence length="69" mass="6788">MPVTVIGQNGSPVSVHTLQESSAAVTAATPTVMGAVKQAAAITDLAAAPTQADFNGLLAKLRAAGILDS</sequence>
<evidence type="ECO:0000256" key="2">
    <source>
        <dbReference type="ARBA" id="ARBA00022581"/>
    </source>
</evidence>
<dbReference type="InterPro" id="IPR022741">
    <property type="entry name" value="Phage_B103_Gp8"/>
</dbReference>
<organism evidence="6 7">
    <name type="scientific">Edwardsiella phage GF-2</name>
    <dbReference type="NCBI Taxonomy" id="1537091"/>
    <lineage>
        <taxon>Viruses</taxon>
        <taxon>Duplodnaviria</taxon>
        <taxon>Heunggongvirae</taxon>
        <taxon>Uroviricota</taxon>
        <taxon>Caudoviricetes</taxon>
        <taxon>Gofduovirus</taxon>
        <taxon>Gofduovirus GF2</taxon>
    </lineage>
</organism>
<keyword evidence="3" id="KW-1161">Viral attachment to host cell</keyword>
<evidence type="ECO:0000313" key="7">
    <source>
        <dbReference type="Proteomes" id="UP000202039"/>
    </source>
</evidence>
<dbReference type="GeneID" id="23681504"/>
<evidence type="ECO:0008006" key="8">
    <source>
        <dbReference type="Google" id="ProtNLM"/>
    </source>
</evidence>
<dbReference type="EMBL" id="AP014629">
    <property type="protein sequence ID" value="BAP28953.1"/>
    <property type="molecule type" value="Genomic_DNA"/>
</dbReference>
<dbReference type="GO" id="GO:0046718">
    <property type="term" value="P:symbiont entry into host cell"/>
    <property type="evidence" value="ECO:0007669"/>
    <property type="project" value="UniProtKB-KW"/>
</dbReference>
<evidence type="ECO:0000256" key="3">
    <source>
        <dbReference type="ARBA" id="ARBA00022804"/>
    </source>
</evidence>
<protein>
    <recommendedName>
        <fullName evidence="8">Head fiber protein</fullName>
    </recommendedName>
</protein>
<name>A0A077KB30_9CAUD</name>
<comment type="subcellular location">
    <subcellularLocation>
        <location evidence="1">Virion</location>
    </subcellularLocation>
</comment>
<evidence type="ECO:0000256" key="5">
    <source>
        <dbReference type="ARBA" id="ARBA00023296"/>
    </source>
</evidence>
<dbReference type="Gene3D" id="6.10.140.1630">
    <property type="match status" value="1"/>
</dbReference>
<keyword evidence="5" id="KW-1160">Virus entry into host cell</keyword>
<evidence type="ECO:0000256" key="4">
    <source>
        <dbReference type="ARBA" id="ARBA00022844"/>
    </source>
</evidence>
<dbReference type="GO" id="GO:0019062">
    <property type="term" value="P:virion attachment to host cell"/>
    <property type="evidence" value="ECO:0007669"/>
    <property type="project" value="UniProtKB-KW"/>
</dbReference>
<evidence type="ECO:0000256" key="1">
    <source>
        <dbReference type="ARBA" id="ARBA00004328"/>
    </source>
</evidence>
<dbReference type="GO" id="GO:0044423">
    <property type="term" value="C:virion component"/>
    <property type="evidence" value="ECO:0007669"/>
    <property type="project" value="UniProtKB-KW"/>
</dbReference>
<keyword evidence="7" id="KW-1185">Reference proteome</keyword>
<dbReference type="Pfam" id="PF11133">
    <property type="entry name" value="Phage_head_fibr"/>
    <property type="match status" value="1"/>
</dbReference>
<reference evidence="6 7" key="1">
    <citation type="journal article" date="2015" name="Arch. Virol.">
        <title>Full-genome sequence of a novel myovirus, GF-2, infecting Edwardsiella tarda: comparison with other Edwardsiella myoviral genomes.</title>
        <authorList>
            <person name="Yasuike M."/>
            <person name="Nishiki I."/>
            <person name="Iwasaki Y."/>
            <person name="Nakamura Y."/>
            <person name="Fujiwara A."/>
            <person name="Sugaya E."/>
            <person name="Kawato Y."/>
            <person name="Nagai S."/>
            <person name="Kobayashi T."/>
            <person name="Ototake M."/>
            <person name="Nakai T."/>
        </authorList>
    </citation>
    <scope>NUCLEOTIDE SEQUENCE [LARGE SCALE GENOMIC DNA]</scope>
</reference>
<keyword evidence="2" id="KW-0945">Host-virus interaction</keyword>